<dbReference type="InterPro" id="IPR050109">
    <property type="entry name" value="HTH-type_TetR-like_transc_reg"/>
</dbReference>
<dbReference type="SUPFAM" id="SSF46689">
    <property type="entry name" value="Homeodomain-like"/>
    <property type="match status" value="1"/>
</dbReference>
<reference evidence="6" key="1">
    <citation type="submission" date="2021-01" db="EMBL/GenBank/DDBJ databases">
        <title>Novel species in genus Nocardioides.</title>
        <authorList>
            <person name="Zhang G."/>
        </authorList>
    </citation>
    <scope>NUCLEOTIDE SEQUENCE</scope>
    <source>
        <strain evidence="6">Zg-536</strain>
    </source>
</reference>
<evidence type="ECO:0000259" key="5">
    <source>
        <dbReference type="PROSITE" id="PS50977"/>
    </source>
</evidence>
<dbReference type="Proteomes" id="UP000663791">
    <property type="component" value="Unassembled WGS sequence"/>
</dbReference>
<dbReference type="GO" id="GO:0000976">
    <property type="term" value="F:transcription cis-regulatory region binding"/>
    <property type="evidence" value="ECO:0007669"/>
    <property type="project" value="TreeGrafter"/>
</dbReference>
<accession>A0A939BY62</accession>
<feature type="DNA-binding region" description="H-T-H motif" evidence="4">
    <location>
        <begin position="49"/>
        <end position="68"/>
    </location>
</feature>
<organism evidence="6 7">
    <name type="scientific">Nocardioides faecalis</name>
    <dbReference type="NCBI Taxonomy" id="2803858"/>
    <lineage>
        <taxon>Bacteria</taxon>
        <taxon>Bacillati</taxon>
        <taxon>Actinomycetota</taxon>
        <taxon>Actinomycetes</taxon>
        <taxon>Propionibacteriales</taxon>
        <taxon>Nocardioidaceae</taxon>
        <taxon>Nocardioides</taxon>
    </lineage>
</organism>
<evidence type="ECO:0000256" key="3">
    <source>
        <dbReference type="ARBA" id="ARBA00023163"/>
    </source>
</evidence>
<dbReference type="PROSITE" id="PS50977">
    <property type="entry name" value="HTH_TETR_2"/>
    <property type="match status" value="1"/>
</dbReference>
<evidence type="ECO:0000256" key="1">
    <source>
        <dbReference type="ARBA" id="ARBA00023015"/>
    </source>
</evidence>
<keyword evidence="3" id="KW-0804">Transcription</keyword>
<keyword evidence="1" id="KW-0805">Transcription regulation</keyword>
<dbReference type="PRINTS" id="PR00455">
    <property type="entry name" value="HTHTETR"/>
</dbReference>
<dbReference type="PANTHER" id="PTHR30055">
    <property type="entry name" value="HTH-TYPE TRANSCRIPTIONAL REGULATOR RUTR"/>
    <property type="match status" value="1"/>
</dbReference>
<dbReference type="Pfam" id="PF00440">
    <property type="entry name" value="TetR_N"/>
    <property type="match status" value="1"/>
</dbReference>
<dbReference type="AlphaFoldDB" id="A0A939BY62"/>
<dbReference type="PROSITE" id="PS01081">
    <property type="entry name" value="HTH_TETR_1"/>
    <property type="match status" value="1"/>
</dbReference>
<protein>
    <submittedName>
        <fullName evidence="6">TetR/AcrR family transcriptional regulator</fullName>
    </submittedName>
</protein>
<evidence type="ECO:0000313" key="7">
    <source>
        <dbReference type="Proteomes" id="UP000663791"/>
    </source>
</evidence>
<feature type="domain" description="HTH tetR-type" evidence="5">
    <location>
        <begin position="26"/>
        <end position="86"/>
    </location>
</feature>
<dbReference type="PANTHER" id="PTHR30055:SF234">
    <property type="entry name" value="HTH-TYPE TRANSCRIPTIONAL REGULATOR BETI"/>
    <property type="match status" value="1"/>
</dbReference>
<dbReference type="RefSeq" id="WP_205291312.1">
    <property type="nucleotide sequence ID" value="NZ_CP074406.1"/>
</dbReference>
<gene>
    <name evidence="6" type="ORF">JK386_08890</name>
</gene>
<comment type="caution">
    <text evidence="6">The sequence shown here is derived from an EMBL/GenBank/DDBJ whole genome shotgun (WGS) entry which is preliminary data.</text>
</comment>
<sequence>MPKPGPSLARLLEVIGERRDPPTPASQTDERILDACVQVLGELGPEVATMDDVARASGINRATLFRRFGGKDALFQAALARELYALLDRLAEVFLTVTDPTEQVVEGFTEAMKLATEHVIFRDPASRAVLVRWLSEDPTLLRRTHAQVTTVLARGPGADPAQLADVFLHVTLGYLAAPSVVFDLRDEAQVRGLARTLLAPLLSAPPVTL</sequence>
<dbReference type="InterPro" id="IPR001647">
    <property type="entry name" value="HTH_TetR"/>
</dbReference>
<evidence type="ECO:0000313" key="6">
    <source>
        <dbReference type="EMBL" id="MBM9460018.1"/>
    </source>
</evidence>
<dbReference type="InterPro" id="IPR023772">
    <property type="entry name" value="DNA-bd_HTH_TetR-type_CS"/>
</dbReference>
<dbReference type="GO" id="GO:0003700">
    <property type="term" value="F:DNA-binding transcription factor activity"/>
    <property type="evidence" value="ECO:0007669"/>
    <property type="project" value="TreeGrafter"/>
</dbReference>
<dbReference type="Gene3D" id="1.10.357.10">
    <property type="entry name" value="Tetracycline Repressor, domain 2"/>
    <property type="match status" value="1"/>
</dbReference>
<dbReference type="InterPro" id="IPR009057">
    <property type="entry name" value="Homeodomain-like_sf"/>
</dbReference>
<keyword evidence="2 4" id="KW-0238">DNA-binding</keyword>
<evidence type="ECO:0000256" key="2">
    <source>
        <dbReference type="ARBA" id="ARBA00023125"/>
    </source>
</evidence>
<keyword evidence="7" id="KW-1185">Reference proteome</keyword>
<dbReference type="EMBL" id="JAERTX010000006">
    <property type="protein sequence ID" value="MBM9460018.1"/>
    <property type="molecule type" value="Genomic_DNA"/>
</dbReference>
<name>A0A939BY62_9ACTN</name>
<proteinExistence type="predicted"/>
<evidence type="ECO:0000256" key="4">
    <source>
        <dbReference type="PROSITE-ProRule" id="PRU00335"/>
    </source>
</evidence>